<organism evidence="2 3">
    <name type="scientific">Vicingus serpentipes</name>
    <dbReference type="NCBI Taxonomy" id="1926625"/>
    <lineage>
        <taxon>Bacteria</taxon>
        <taxon>Pseudomonadati</taxon>
        <taxon>Bacteroidota</taxon>
        <taxon>Flavobacteriia</taxon>
        <taxon>Flavobacteriales</taxon>
        <taxon>Vicingaceae</taxon>
        <taxon>Vicingus</taxon>
    </lineage>
</organism>
<reference evidence="2 3" key="1">
    <citation type="submission" date="2019-08" db="EMBL/GenBank/DDBJ databases">
        <title>Genome of Vicingus serpentipes NCIMB 15042.</title>
        <authorList>
            <person name="Bowman J.P."/>
        </authorList>
    </citation>
    <scope>NUCLEOTIDE SEQUENCE [LARGE SCALE GENOMIC DNA]</scope>
    <source>
        <strain evidence="2 3">NCIMB 15042</strain>
    </source>
</reference>
<dbReference type="Pfam" id="PF18911">
    <property type="entry name" value="PKD_4"/>
    <property type="match status" value="2"/>
</dbReference>
<dbReference type="PROSITE" id="PS50093">
    <property type="entry name" value="PKD"/>
    <property type="match status" value="2"/>
</dbReference>
<feature type="domain" description="PKD" evidence="1">
    <location>
        <begin position="863"/>
        <end position="902"/>
    </location>
</feature>
<gene>
    <name evidence="2" type="ORF">FRY74_12735</name>
</gene>
<comment type="caution">
    <text evidence="2">The sequence shown here is derived from an EMBL/GenBank/DDBJ whole genome shotgun (WGS) entry which is preliminary data.</text>
</comment>
<protein>
    <submittedName>
        <fullName evidence="2">PKD domain-containing protein</fullName>
    </submittedName>
</protein>
<dbReference type="InterPro" id="IPR035986">
    <property type="entry name" value="PKD_dom_sf"/>
</dbReference>
<dbReference type="SUPFAM" id="SSF49299">
    <property type="entry name" value="PKD domain"/>
    <property type="match status" value="2"/>
</dbReference>
<dbReference type="Pfam" id="PF13585">
    <property type="entry name" value="CHU_C"/>
    <property type="match status" value="1"/>
</dbReference>
<dbReference type="RefSeq" id="WP_147102223.1">
    <property type="nucleotide sequence ID" value="NZ_VOOS01000012.1"/>
</dbReference>
<name>A0A5C6RN93_9FLAO</name>
<dbReference type="Gene3D" id="2.60.40.10">
    <property type="entry name" value="Immunoglobulins"/>
    <property type="match status" value="2"/>
</dbReference>
<dbReference type="EMBL" id="VOOS01000012">
    <property type="protein sequence ID" value="TXB63444.1"/>
    <property type="molecule type" value="Genomic_DNA"/>
</dbReference>
<dbReference type="NCBIfam" id="TIGR04131">
    <property type="entry name" value="Bac_Flav_CTERM"/>
    <property type="match status" value="1"/>
</dbReference>
<dbReference type="InterPro" id="IPR026341">
    <property type="entry name" value="T9SS_type_B"/>
</dbReference>
<dbReference type="SMART" id="SM00089">
    <property type="entry name" value="PKD"/>
    <property type="match status" value="2"/>
</dbReference>
<dbReference type="InterPro" id="IPR000601">
    <property type="entry name" value="PKD_dom"/>
</dbReference>
<dbReference type="AlphaFoldDB" id="A0A5C6RN93"/>
<sequence>TSQTSQTASGLVANSYSVVATDASGCVANGSILINEPNELIISLDTLQNVSCNGLSDGFVQVDVVGGSGAYSFEWTLGATIVSTDQNPTGLSAGLYSVIVTDTAGCTDQIVVEITEPNLLTADVATSDAKCFNQNSGFAYASNVSGGTLPYSYQWDDLGLQQTDTAFNLLAGTYNLTVTDSLGCTVDVLNNIIDHPNQIILTPSTTSSTCGFANGVASVSVAGGSGSFNYIWNDPATQGNAVATGLFAGAYQVIVTDGNGCQDSVVANVTDLGSPTVVIDSIQNVSCNGASDGMAYASVSGGIAPYQYLWTNGDTTINASNLGAQNYTITVTDSNGCIASADTIISENAGVVVVANLIQNVSCNGGNDGIVYANGNGGTGAATLSYSWNTIPAQLNDTASNLTIGTYVVTATDLNNCIATDTVVVTEPDLLVTTLDSLKNLTCYQSNDGYIDVTATGGTLPYTWTSNVAGGPTLSGLGMGNYYLIVEDAKGCVDSTYYTLTEPDLLVITQVTTPSTCGQFNGSAEVTSVTGGTGPYAFNWNDPLNQQTALAGSLLANTYTVVVTDNNGCTLDTTVTVDDIPGSIIDSVTVVDVDCNGNSTGSAEVFVTGNAPFSYVWTPTGQVLSEATNLSEGIYSVEVTDVNGCVVVESGIIVNEPTPLTANITMPGYACYGQEIQLFGVGAGGTPPYDILWGAPFGVTTPGPLLDTVLTSTTYSVAVQDGNGCAILVSETINVGAPLTITGFGDEICLGDTANVSAVAGGGNVGSTYAYTWMQYDSLSGVSITPAGVVNPTSSSSVDVYAVTETDYIVTVEDGCSRPATAGITVLVNDTAIVSIISSDPGCPIPDYWAYGFEVQNDIWNSTFAWNFGDGGTLTSANDSVSHNYFNPGTYDVQLTVTTEDGCKSTFLFVDEAVVHQVPTADFASDPEVVTTLNPTYEFSDLSSIDVINWNWDFGDLTTDLINQNPIHTYQDTGFYPVSLIVTNGLCEDTIVKVVQVKPDFMFVIPNTFTPGGDNLNEIFKPGTMVGVSEDDYDFFVFDRWGEVIYEGHDISDGWDGYFKGEICKTDTYVWKIKLRGIDGVQRDYIGHVNLLR</sequence>
<dbReference type="CDD" id="cd00146">
    <property type="entry name" value="PKD"/>
    <property type="match status" value="2"/>
</dbReference>
<dbReference type="InterPro" id="IPR025667">
    <property type="entry name" value="SprB_repeat"/>
</dbReference>
<evidence type="ECO:0000259" key="1">
    <source>
        <dbReference type="PROSITE" id="PS50093"/>
    </source>
</evidence>
<dbReference type="Pfam" id="PF13573">
    <property type="entry name" value="SprB"/>
    <property type="match status" value="6"/>
</dbReference>
<dbReference type="InterPro" id="IPR013783">
    <property type="entry name" value="Ig-like_fold"/>
</dbReference>
<proteinExistence type="predicted"/>
<dbReference type="Proteomes" id="UP000321721">
    <property type="component" value="Unassembled WGS sequence"/>
</dbReference>
<dbReference type="InterPro" id="IPR022409">
    <property type="entry name" value="PKD/Chitinase_dom"/>
</dbReference>
<dbReference type="Gene3D" id="2.60.40.740">
    <property type="match status" value="4"/>
</dbReference>
<feature type="domain" description="PKD" evidence="1">
    <location>
        <begin position="932"/>
        <end position="984"/>
    </location>
</feature>
<dbReference type="OrthoDB" id="607469at2"/>
<evidence type="ECO:0000313" key="2">
    <source>
        <dbReference type="EMBL" id="TXB63444.1"/>
    </source>
</evidence>
<accession>A0A5C6RN93</accession>
<evidence type="ECO:0000313" key="3">
    <source>
        <dbReference type="Proteomes" id="UP000321721"/>
    </source>
</evidence>
<feature type="non-terminal residue" evidence="2">
    <location>
        <position position="1"/>
    </location>
</feature>
<keyword evidence="3" id="KW-1185">Reference proteome</keyword>